<evidence type="ECO:0000313" key="9">
    <source>
        <dbReference type="Proteomes" id="UP000032900"/>
    </source>
</evidence>
<evidence type="ECO:0000256" key="1">
    <source>
        <dbReference type="ARBA" id="ARBA00022730"/>
    </source>
</evidence>
<evidence type="ECO:0000259" key="7">
    <source>
        <dbReference type="Pfam" id="PF14693"/>
    </source>
</evidence>
<proteinExistence type="inferred from homology"/>
<dbReference type="NCBIfam" id="TIGR00731">
    <property type="entry name" value="bL25_bact_ctc"/>
    <property type="match status" value="1"/>
</dbReference>
<evidence type="ECO:0000256" key="2">
    <source>
        <dbReference type="ARBA" id="ARBA00022884"/>
    </source>
</evidence>
<dbReference type="PANTHER" id="PTHR33284">
    <property type="entry name" value="RIBOSOMAL PROTEIN L25/GLN-TRNA SYNTHETASE, ANTI-CODON-BINDING DOMAIN-CONTAINING PROTEIN"/>
    <property type="match status" value="1"/>
</dbReference>
<comment type="similarity">
    <text evidence="5">Belongs to the bacterial ribosomal protein bL25 family. CTC subfamily.</text>
</comment>
<accession>A0A0E9LZW3</accession>
<dbReference type="AlphaFoldDB" id="A0A0E9LZW3"/>
<dbReference type="InterPro" id="IPR037121">
    <property type="entry name" value="Ribosomal_bL25_C"/>
</dbReference>
<dbReference type="GO" id="GO:0022625">
    <property type="term" value="C:cytosolic large ribosomal subunit"/>
    <property type="evidence" value="ECO:0007669"/>
    <property type="project" value="TreeGrafter"/>
</dbReference>
<dbReference type="InterPro" id="IPR001021">
    <property type="entry name" value="Ribosomal_bL25_long"/>
</dbReference>
<dbReference type="Pfam" id="PF01386">
    <property type="entry name" value="Ribosomal_L25p"/>
    <property type="match status" value="1"/>
</dbReference>
<evidence type="ECO:0000256" key="4">
    <source>
        <dbReference type="ARBA" id="ARBA00023274"/>
    </source>
</evidence>
<dbReference type="PANTHER" id="PTHR33284:SF1">
    <property type="entry name" value="RIBOSOMAL PROTEIN L25_GLN-TRNA SYNTHETASE, ANTI-CODON-BINDING DOMAIN-CONTAINING PROTEIN"/>
    <property type="match status" value="1"/>
</dbReference>
<dbReference type="InterPro" id="IPR020057">
    <property type="entry name" value="Ribosomal_bL25_b-dom"/>
</dbReference>
<dbReference type="GO" id="GO:0006412">
    <property type="term" value="P:translation"/>
    <property type="evidence" value="ECO:0007669"/>
    <property type="project" value="UniProtKB-UniRule"/>
</dbReference>
<dbReference type="Proteomes" id="UP000032900">
    <property type="component" value="Unassembled WGS sequence"/>
</dbReference>
<dbReference type="GO" id="GO:0008097">
    <property type="term" value="F:5S rRNA binding"/>
    <property type="evidence" value="ECO:0007669"/>
    <property type="project" value="InterPro"/>
</dbReference>
<dbReference type="CDD" id="cd00495">
    <property type="entry name" value="Ribosomal_L25_TL5_CTC"/>
    <property type="match status" value="1"/>
</dbReference>
<keyword evidence="1 5" id="KW-0699">rRNA-binding</keyword>
<evidence type="ECO:0000256" key="5">
    <source>
        <dbReference type="HAMAP-Rule" id="MF_01334"/>
    </source>
</evidence>
<dbReference type="InterPro" id="IPR020056">
    <property type="entry name" value="Rbsml_bL25/Gln-tRNA_synth_N"/>
</dbReference>
<feature type="domain" description="Large ribosomal subunit protein bL25 L25" evidence="6">
    <location>
        <begin position="7"/>
        <end position="90"/>
    </location>
</feature>
<gene>
    <name evidence="5" type="primary">rplY</name>
    <name evidence="5" type="synonym">ctc</name>
    <name evidence="8" type="ORF">JCM15548_13443</name>
</gene>
<name>A0A0E9LZW3_9BACT</name>
<evidence type="ECO:0000256" key="3">
    <source>
        <dbReference type="ARBA" id="ARBA00022980"/>
    </source>
</evidence>
<organism evidence="8 9">
    <name type="scientific">Geofilum rubicundum JCM 15548</name>
    <dbReference type="NCBI Taxonomy" id="1236989"/>
    <lineage>
        <taxon>Bacteria</taxon>
        <taxon>Pseudomonadati</taxon>
        <taxon>Bacteroidota</taxon>
        <taxon>Bacteroidia</taxon>
        <taxon>Marinilabiliales</taxon>
        <taxon>Marinilabiliaceae</taxon>
        <taxon>Geofilum</taxon>
    </lineage>
</organism>
<feature type="domain" description="Large ribosomal subunit protein bL25 beta" evidence="7">
    <location>
        <begin position="99"/>
        <end position="178"/>
    </location>
</feature>
<protein>
    <recommendedName>
        <fullName evidence="5">Large ribosomal subunit protein bL25</fullName>
    </recommendedName>
    <alternativeName>
        <fullName evidence="5">General stress protein CTC</fullName>
    </alternativeName>
</protein>
<comment type="function">
    <text evidence="5">This is one of the proteins that binds to the 5S RNA in the ribosome where it forms part of the central protuberance.</text>
</comment>
<comment type="caution">
    <text evidence="8">The sequence shown here is derived from an EMBL/GenBank/DDBJ whole genome shotgun (WGS) entry which is preliminary data.</text>
</comment>
<dbReference type="RefSeq" id="WP_062126832.1">
    <property type="nucleotide sequence ID" value="NZ_BAZW01000038.1"/>
</dbReference>
<dbReference type="Pfam" id="PF14693">
    <property type="entry name" value="Ribosomal_TL5_C"/>
    <property type="match status" value="1"/>
</dbReference>
<dbReference type="InterPro" id="IPR029751">
    <property type="entry name" value="Ribosomal_L25_dom"/>
</dbReference>
<keyword evidence="3 5" id="KW-0689">Ribosomal protein</keyword>
<keyword evidence="4 5" id="KW-0687">Ribonucleoprotein</keyword>
<dbReference type="InterPro" id="IPR020930">
    <property type="entry name" value="Ribosomal_uL5_bac-type"/>
</dbReference>
<dbReference type="HAMAP" id="MF_01334">
    <property type="entry name" value="Ribosomal_bL25_CTC"/>
    <property type="match status" value="1"/>
</dbReference>
<evidence type="ECO:0000259" key="6">
    <source>
        <dbReference type="Pfam" id="PF01386"/>
    </source>
</evidence>
<dbReference type="Gene3D" id="2.40.240.10">
    <property type="entry name" value="Ribosomal Protein L25, Chain P"/>
    <property type="match status" value="1"/>
</dbReference>
<dbReference type="NCBIfam" id="NF004132">
    <property type="entry name" value="PRK05618.2-2"/>
    <property type="match status" value="1"/>
</dbReference>
<dbReference type="SUPFAM" id="SSF50715">
    <property type="entry name" value="Ribosomal protein L25-like"/>
    <property type="match status" value="1"/>
</dbReference>
<dbReference type="OrthoDB" id="9786489at2"/>
<sequence>MQTIEVKAVKRENLGKSATKELRNSGKVPSVLYGGEEIVHFYAEQNEFRKLLFTPNVYLINLNVDGKTYNAIIKDLQFHPVTDELIHIDFLQIFEDKAITIEIPVKLEGLAEGVKAGGKLTLEQRKLRVKGLMKDLPDHLTINISKLGLGKGIQVGSLSYPNLELLNAKNSVVTSVKLTRAARAAAQQKG</sequence>
<keyword evidence="9" id="KW-1185">Reference proteome</keyword>
<reference evidence="8 9" key="1">
    <citation type="journal article" date="2015" name="Microbes Environ.">
        <title>Distribution and evolution of nitrogen fixation genes in the phylum bacteroidetes.</title>
        <authorList>
            <person name="Inoue J."/>
            <person name="Oshima K."/>
            <person name="Suda W."/>
            <person name="Sakamoto M."/>
            <person name="Iino T."/>
            <person name="Noda S."/>
            <person name="Hongoh Y."/>
            <person name="Hattori M."/>
            <person name="Ohkuma M."/>
        </authorList>
    </citation>
    <scope>NUCLEOTIDE SEQUENCE [LARGE SCALE GENOMIC DNA]</scope>
    <source>
        <strain evidence="8">JCM 15548</strain>
    </source>
</reference>
<dbReference type="STRING" id="1236989.JCM15548_13443"/>
<evidence type="ECO:0000313" key="8">
    <source>
        <dbReference type="EMBL" id="GAO31107.1"/>
    </source>
</evidence>
<dbReference type="Gene3D" id="2.170.120.20">
    <property type="entry name" value="Ribosomal protein L25, beta domain"/>
    <property type="match status" value="1"/>
</dbReference>
<keyword evidence="2 5" id="KW-0694">RNA-binding</keyword>
<dbReference type="EMBL" id="BAZW01000038">
    <property type="protein sequence ID" value="GAO31107.1"/>
    <property type="molecule type" value="Genomic_DNA"/>
</dbReference>
<dbReference type="GO" id="GO:0003735">
    <property type="term" value="F:structural constituent of ribosome"/>
    <property type="evidence" value="ECO:0007669"/>
    <property type="project" value="InterPro"/>
</dbReference>
<comment type="subunit">
    <text evidence="5">Part of the 50S ribosomal subunit; part of the 5S rRNA/L5/L18/L25 subcomplex. Contacts the 5S rRNA. Binds to the 5S rRNA independently of L5 and L18.</text>
</comment>
<dbReference type="InterPro" id="IPR011035">
    <property type="entry name" value="Ribosomal_bL25/Gln-tRNA_synth"/>
</dbReference>